<evidence type="ECO:0000313" key="4">
    <source>
        <dbReference type="Proteomes" id="UP000434582"/>
    </source>
</evidence>
<dbReference type="RefSeq" id="WP_153340088.1">
    <property type="nucleotide sequence ID" value="NZ_WIVE01000001.1"/>
</dbReference>
<keyword evidence="4" id="KW-1185">Reference proteome</keyword>
<evidence type="ECO:0000313" key="3">
    <source>
        <dbReference type="EMBL" id="MQX35039.1"/>
    </source>
</evidence>
<keyword evidence="2" id="KW-1133">Transmembrane helix</keyword>
<protein>
    <submittedName>
        <fullName evidence="3">Carbon monoxide dehydrogenase</fullName>
    </submittedName>
</protein>
<dbReference type="EMBL" id="WIVE01000001">
    <property type="protein sequence ID" value="MQX35039.1"/>
    <property type="molecule type" value="Genomic_DNA"/>
</dbReference>
<dbReference type="Gene3D" id="3.30.530.20">
    <property type="match status" value="1"/>
</dbReference>
<evidence type="ECO:0000256" key="1">
    <source>
        <dbReference type="SAM" id="MobiDB-lite"/>
    </source>
</evidence>
<dbReference type="PANTHER" id="PTHR38588:SF1">
    <property type="entry name" value="BLL0334 PROTEIN"/>
    <property type="match status" value="1"/>
</dbReference>
<feature type="compositionally biased region" description="Low complexity" evidence="1">
    <location>
        <begin position="158"/>
        <end position="170"/>
    </location>
</feature>
<dbReference type="SUPFAM" id="SSF55961">
    <property type="entry name" value="Bet v1-like"/>
    <property type="match status" value="1"/>
</dbReference>
<name>A0A7X1ZAL3_9PROT</name>
<dbReference type="AlphaFoldDB" id="A0A7X1ZAL3"/>
<feature type="region of interest" description="Disordered" evidence="1">
    <location>
        <begin position="149"/>
        <end position="195"/>
    </location>
</feature>
<dbReference type="InterPro" id="IPR010419">
    <property type="entry name" value="CO_DH_gsu"/>
</dbReference>
<feature type="transmembrane region" description="Helical" evidence="2">
    <location>
        <begin position="216"/>
        <end position="234"/>
    </location>
</feature>
<proteinExistence type="predicted"/>
<dbReference type="OrthoDB" id="9787428at2"/>
<dbReference type="Pfam" id="PF06240">
    <property type="entry name" value="COXG"/>
    <property type="match status" value="1"/>
</dbReference>
<accession>A0A7X1ZAL3</accession>
<dbReference type="Proteomes" id="UP000434582">
    <property type="component" value="Unassembled WGS sequence"/>
</dbReference>
<gene>
    <name evidence="3" type="ORF">GHC57_00755</name>
</gene>
<dbReference type="CDD" id="cd05018">
    <property type="entry name" value="CoxG"/>
    <property type="match status" value="1"/>
</dbReference>
<sequence length="235" mass="23904">MDISGEHRIPAPRPTVWAALNDAETLKHCIDGCESLEWVSDTELAAKLKAKVGPVSARFTGTVTLSEINPPESYVISGQGQGGAAGFVKGSATVTLAEDGPDATVMTYTAHATVGGKLASVGGRLVKGVASKTADDFFRAFSQRVGGVPEAEAEEAAETVPAPEAVAPVPDVDETPAGEAVPLSPAGRSLPPARVPKLTTPPPVLLRLTGGGLVRVLAWGALALAILGGAIAWVS</sequence>
<keyword evidence="2" id="KW-0472">Membrane</keyword>
<comment type="caution">
    <text evidence="3">The sequence shown here is derived from an EMBL/GenBank/DDBJ whole genome shotgun (WGS) entry which is preliminary data.</text>
</comment>
<dbReference type="InterPro" id="IPR023393">
    <property type="entry name" value="START-like_dom_sf"/>
</dbReference>
<keyword evidence="2" id="KW-0812">Transmembrane</keyword>
<organism evidence="3 4">
    <name type="scientific">Roseospira navarrensis</name>
    <dbReference type="NCBI Taxonomy" id="140058"/>
    <lineage>
        <taxon>Bacteria</taxon>
        <taxon>Pseudomonadati</taxon>
        <taxon>Pseudomonadota</taxon>
        <taxon>Alphaproteobacteria</taxon>
        <taxon>Rhodospirillales</taxon>
        <taxon>Rhodospirillaceae</taxon>
        <taxon>Roseospira</taxon>
    </lineage>
</organism>
<evidence type="ECO:0000256" key="2">
    <source>
        <dbReference type="SAM" id="Phobius"/>
    </source>
</evidence>
<reference evidence="3 4" key="1">
    <citation type="submission" date="2019-10" db="EMBL/GenBank/DDBJ databases">
        <title>Draft whole-genome sequence of the purple nonsulfur photosynthetic bacterium Roseospira navarrensis DSM 15114.</title>
        <authorList>
            <person name="Kyndt J.A."/>
            <person name="Meyer T.E."/>
        </authorList>
    </citation>
    <scope>NUCLEOTIDE SEQUENCE [LARGE SCALE GENOMIC DNA]</scope>
    <source>
        <strain evidence="3 4">DSM 15114</strain>
    </source>
</reference>
<dbReference type="PANTHER" id="PTHR38588">
    <property type="entry name" value="BLL0334 PROTEIN"/>
    <property type="match status" value="1"/>
</dbReference>